<organism evidence="6 7">
    <name type="scientific">Halobiforma nitratireducens JCM 10879</name>
    <dbReference type="NCBI Taxonomy" id="1227454"/>
    <lineage>
        <taxon>Archaea</taxon>
        <taxon>Methanobacteriati</taxon>
        <taxon>Methanobacteriota</taxon>
        <taxon>Stenosarchaea group</taxon>
        <taxon>Halobacteria</taxon>
        <taxon>Halobacteriales</taxon>
        <taxon>Natrialbaceae</taxon>
        <taxon>Halobiforma</taxon>
    </lineage>
</organism>
<dbReference type="InterPro" id="IPR002828">
    <property type="entry name" value="SurE-like_Pase/nucleotidase"/>
</dbReference>
<dbReference type="NCBIfam" id="TIGR00087">
    <property type="entry name" value="surE"/>
    <property type="match status" value="1"/>
</dbReference>
<keyword evidence="7" id="KW-1185">Reference proteome</keyword>
<evidence type="ECO:0000256" key="4">
    <source>
        <dbReference type="HAMAP-Rule" id="MF_00060"/>
    </source>
</evidence>
<dbReference type="GO" id="GO:0046872">
    <property type="term" value="F:metal ion binding"/>
    <property type="evidence" value="ECO:0007669"/>
    <property type="project" value="UniProtKB-UniRule"/>
</dbReference>
<name>M0LV25_9EURY</name>
<dbReference type="OrthoDB" id="26873at2157"/>
<dbReference type="GO" id="GO:0000166">
    <property type="term" value="F:nucleotide binding"/>
    <property type="evidence" value="ECO:0007669"/>
    <property type="project" value="UniProtKB-KW"/>
</dbReference>
<dbReference type="GO" id="GO:0008253">
    <property type="term" value="F:5'-nucleotidase activity"/>
    <property type="evidence" value="ECO:0007669"/>
    <property type="project" value="UniProtKB-UniRule"/>
</dbReference>
<dbReference type="EMBL" id="AOMA01000107">
    <property type="protein sequence ID" value="EMA37321.1"/>
    <property type="molecule type" value="Genomic_DNA"/>
</dbReference>
<comment type="caution">
    <text evidence="6">The sequence shown here is derived from an EMBL/GenBank/DDBJ whole genome shotgun (WGS) entry which is preliminary data.</text>
</comment>
<keyword evidence="4" id="KW-0963">Cytoplasm</keyword>
<reference evidence="6 7" key="1">
    <citation type="journal article" date="2014" name="PLoS Genet.">
        <title>Phylogenetically driven sequencing of extremely halophilic archaea reveals strategies for static and dynamic osmo-response.</title>
        <authorList>
            <person name="Becker E.A."/>
            <person name="Seitzer P.M."/>
            <person name="Tritt A."/>
            <person name="Larsen D."/>
            <person name="Krusor M."/>
            <person name="Yao A.I."/>
            <person name="Wu D."/>
            <person name="Madern D."/>
            <person name="Eisen J.A."/>
            <person name="Darling A.E."/>
            <person name="Facciotti M.T."/>
        </authorList>
    </citation>
    <scope>NUCLEOTIDE SEQUENCE [LARGE SCALE GENOMIC DNA]</scope>
    <source>
        <strain evidence="6 7">JCM 10879</strain>
    </source>
</reference>
<dbReference type="PATRIC" id="fig|1227454.3.peg.2175"/>
<evidence type="ECO:0000313" key="7">
    <source>
        <dbReference type="Proteomes" id="UP000011607"/>
    </source>
</evidence>
<dbReference type="HAMAP" id="MF_00060">
    <property type="entry name" value="SurE"/>
    <property type="match status" value="1"/>
</dbReference>
<protein>
    <recommendedName>
        <fullName evidence="4">5'-nucleotidase SurE</fullName>
        <ecNumber evidence="4">3.1.3.5</ecNumber>
    </recommendedName>
    <alternativeName>
        <fullName evidence="4">Nucleoside 5'-monophosphate phosphohydrolase</fullName>
    </alternativeName>
</protein>
<evidence type="ECO:0000256" key="1">
    <source>
        <dbReference type="ARBA" id="ARBA00011062"/>
    </source>
</evidence>
<comment type="subcellular location">
    <subcellularLocation>
        <location evidence="4">Cytoplasm</location>
    </subcellularLocation>
</comment>
<keyword evidence="3 4" id="KW-0378">Hydrolase</keyword>
<dbReference type="EC" id="3.1.3.5" evidence="4"/>
<dbReference type="Gene3D" id="3.40.1210.10">
    <property type="entry name" value="Survival protein SurE-like phosphatase/nucleotidase"/>
    <property type="match status" value="1"/>
</dbReference>
<dbReference type="InterPro" id="IPR030048">
    <property type="entry name" value="SurE"/>
</dbReference>
<feature type="binding site" evidence="4">
    <location>
        <position position="98"/>
    </location>
    <ligand>
        <name>a divalent metal cation</name>
        <dbReference type="ChEBI" id="CHEBI:60240"/>
    </ligand>
</feature>
<comment type="catalytic activity">
    <reaction evidence="4">
        <text>a ribonucleoside 5'-phosphate + H2O = a ribonucleoside + phosphate</text>
        <dbReference type="Rhea" id="RHEA:12484"/>
        <dbReference type="ChEBI" id="CHEBI:15377"/>
        <dbReference type="ChEBI" id="CHEBI:18254"/>
        <dbReference type="ChEBI" id="CHEBI:43474"/>
        <dbReference type="ChEBI" id="CHEBI:58043"/>
        <dbReference type="EC" id="3.1.3.5"/>
    </reaction>
</comment>
<dbReference type="Pfam" id="PF01975">
    <property type="entry name" value="SurE"/>
    <property type="match status" value="1"/>
</dbReference>
<dbReference type="GO" id="GO:0005737">
    <property type="term" value="C:cytoplasm"/>
    <property type="evidence" value="ECO:0007669"/>
    <property type="project" value="UniProtKB-SubCell"/>
</dbReference>
<feature type="binding site" evidence="4">
    <location>
        <position position="18"/>
    </location>
    <ligand>
        <name>a divalent metal cation</name>
        <dbReference type="ChEBI" id="CHEBI:60240"/>
    </ligand>
</feature>
<gene>
    <name evidence="4" type="primary">surE</name>
    <name evidence="6" type="ORF">C446_10710</name>
</gene>
<comment type="cofactor">
    <cofactor evidence="4">
        <name>a divalent metal cation</name>
        <dbReference type="ChEBI" id="CHEBI:60240"/>
    </cofactor>
    <text evidence="4">Binds 1 divalent metal cation per subunit.</text>
</comment>
<dbReference type="STRING" id="1227454.C446_10710"/>
<feature type="domain" description="Survival protein SurE-like phosphatase/nucleotidase" evidence="5">
    <location>
        <begin position="12"/>
        <end position="200"/>
    </location>
</feature>
<dbReference type="PANTHER" id="PTHR30457">
    <property type="entry name" value="5'-NUCLEOTIDASE SURE"/>
    <property type="match status" value="1"/>
</dbReference>
<evidence type="ECO:0000313" key="6">
    <source>
        <dbReference type="EMBL" id="EMA37321.1"/>
    </source>
</evidence>
<dbReference type="SUPFAM" id="SSF64167">
    <property type="entry name" value="SurE-like"/>
    <property type="match status" value="1"/>
</dbReference>
<dbReference type="InterPro" id="IPR036523">
    <property type="entry name" value="SurE-like_sf"/>
</dbReference>
<feature type="binding site" evidence="4">
    <location>
        <position position="17"/>
    </location>
    <ligand>
        <name>a divalent metal cation</name>
        <dbReference type="ChEBI" id="CHEBI:60240"/>
    </ligand>
</feature>
<dbReference type="RefSeq" id="WP_006673055.1">
    <property type="nucleotide sequence ID" value="NZ_AOMA01000107.1"/>
</dbReference>
<keyword evidence="4" id="KW-0547">Nucleotide-binding</keyword>
<proteinExistence type="inferred from homology"/>
<dbReference type="Proteomes" id="UP000011607">
    <property type="component" value="Unassembled WGS sequence"/>
</dbReference>
<keyword evidence="2 4" id="KW-0479">Metal-binding</keyword>
<dbReference type="eggNOG" id="arCOG02303">
    <property type="taxonomic scope" value="Archaea"/>
</dbReference>
<feature type="binding site" evidence="4">
    <location>
        <position position="48"/>
    </location>
    <ligand>
        <name>a divalent metal cation</name>
        <dbReference type="ChEBI" id="CHEBI:60240"/>
    </ligand>
</feature>
<sequence length="276" mass="29512">MSEGESDDDLEILLTNDDGIDSTGLRAVHDALSEHADVTVVAPADDHSACGRSISHEVDVYEHDLGYALDGTPADCVVAGLSELTPDRVPDLVVAGCNKGANLGEYVLGRSGTISAAVEAAFFDVPAIATSMYVPLEGASLSDVDLGPEEYAEATRITNFLTEHALEAGVFDHAAYLNVNVPLPDGGPAPVEITRPSKRYEMDAERDGDRIRMRDRVWETMAPDEIPDPEGTDRRAIAEGRISVSPLTAPHSTNHHETLEGLAERYHESAGIEPEG</sequence>
<dbReference type="AlphaFoldDB" id="M0LV25"/>
<evidence type="ECO:0000256" key="3">
    <source>
        <dbReference type="ARBA" id="ARBA00022801"/>
    </source>
</evidence>
<evidence type="ECO:0000259" key="5">
    <source>
        <dbReference type="Pfam" id="PF01975"/>
    </source>
</evidence>
<comment type="similarity">
    <text evidence="1 4">Belongs to the SurE nucleotidase family.</text>
</comment>
<dbReference type="PANTHER" id="PTHR30457:SF0">
    <property type="entry name" value="PHOSPHATASE, PUTATIVE (AFU_ORTHOLOGUE AFUA_4G01070)-RELATED"/>
    <property type="match status" value="1"/>
</dbReference>
<comment type="function">
    <text evidence="4">Nucleotidase that shows phosphatase activity on nucleoside 5'-monophosphates.</text>
</comment>
<accession>M0LV25</accession>
<evidence type="ECO:0000256" key="2">
    <source>
        <dbReference type="ARBA" id="ARBA00022723"/>
    </source>
</evidence>